<dbReference type="EMBL" id="FORF01000004">
    <property type="protein sequence ID" value="SFI62559.1"/>
    <property type="molecule type" value="Genomic_DNA"/>
</dbReference>
<sequence length="213" mass="23345">MTLQNRVDPFGAIHAVPERGDLTGNRGVLHDPSTKTLLNRRWTTTAWIICALAHPRGVKREVMGRNVRSGKAGWTELFFLDEVTALAAGHRPCFYCRRAAAMQFQHCFAAGNGYSHMTAPQMDRLLHTQRLATSRPTLGADAIRNLPSATMIAAQGQPLAIFGTRALVWSFDGYAGETPLPLEAKLLTPQASIAALRNGYTPLWHVSADRPST</sequence>
<dbReference type="STRING" id="1121003.SAMN03080618_00958"/>
<dbReference type="RefSeq" id="WP_091519248.1">
    <property type="nucleotide sequence ID" value="NZ_FORF01000004.1"/>
</dbReference>
<name>A0A1I3JQL1_9HYPH</name>
<proteinExistence type="predicted"/>
<dbReference type="Proteomes" id="UP000242763">
    <property type="component" value="Unassembled WGS sequence"/>
</dbReference>
<protein>
    <submittedName>
        <fullName evidence="1">Uncharacterized protein</fullName>
    </submittedName>
</protein>
<dbReference type="AlphaFoldDB" id="A0A1I3JQL1"/>
<accession>A0A1I3JQL1</accession>
<organism evidence="1 2">
    <name type="scientific">Aquamicrobium aerolatum DSM 21857</name>
    <dbReference type="NCBI Taxonomy" id="1121003"/>
    <lineage>
        <taxon>Bacteria</taxon>
        <taxon>Pseudomonadati</taxon>
        <taxon>Pseudomonadota</taxon>
        <taxon>Alphaproteobacteria</taxon>
        <taxon>Hyphomicrobiales</taxon>
        <taxon>Phyllobacteriaceae</taxon>
        <taxon>Aerobium</taxon>
    </lineage>
</organism>
<evidence type="ECO:0000313" key="2">
    <source>
        <dbReference type="Proteomes" id="UP000242763"/>
    </source>
</evidence>
<gene>
    <name evidence="1" type="ORF">SAMN03080618_00958</name>
</gene>
<evidence type="ECO:0000313" key="1">
    <source>
        <dbReference type="EMBL" id="SFI62559.1"/>
    </source>
</evidence>
<reference evidence="2" key="1">
    <citation type="submission" date="2016-10" db="EMBL/GenBank/DDBJ databases">
        <authorList>
            <person name="Varghese N."/>
            <person name="Submissions S."/>
        </authorList>
    </citation>
    <scope>NUCLEOTIDE SEQUENCE [LARGE SCALE GENOMIC DNA]</scope>
    <source>
        <strain evidence="2">DSM 21857</strain>
    </source>
</reference>
<keyword evidence="2" id="KW-1185">Reference proteome</keyword>
<dbReference type="OrthoDB" id="894286at2"/>